<dbReference type="SMART" id="SM00184">
    <property type="entry name" value="RING"/>
    <property type="match status" value="1"/>
</dbReference>
<keyword evidence="2" id="KW-0479">Metal-binding</keyword>
<keyword evidence="11" id="KW-1185">Reference proteome</keyword>
<evidence type="ECO:0000256" key="4">
    <source>
        <dbReference type="ARBA" id="ARBA00022786"/>
    </source>
</evidence>
<dbReference type="GO" id="GO:0016567">
    <property type="term" value="P:protein ubiquitination"/>
    <property type="evidence" value="ECO:0007669"/>
    <property type="project" value="TreeGrafter"/>
</dbReference>
<evidence type="ECO:0000313" key="10">
    <source>
        <dbReference type="EMBL" id="KAG2174482.1"/>
    </source>
</evidence>
<dbReference type="Gene3D" id="2.60.200.20">
    <property type="match status" value="1"/>
</dbReference>
<sequence>MLQGPAFTSASLLSRSFYSARLQPSTPAPASDAITSTTSHEPCSSNKTRVRIVPSLDGSSRCVVFNIIDRELTPGTIIRIGRFTDRGSDENRLTFKSKVVSRSHCELWVDQIGKVQIRDTKSSSGTFLNHIRLSAAGQLSTSHQLSDGDTIQLGVDYQGGVEEIFRAVRMKIEIDRPTQSSAYSLATFHQLKSLNTQEDQTNVDECCICLYSIAPRQALFIAPCSHHFHYKCIRPLLASHPAFQCPLCRTYADLDASVEVDLPQDTPTHPIDVQSAQPIPIAANEPASPECVGGATFVPEVVEEQRPRETTLAPESDEEQDAMAELSRPPPQTNITSPLSLYQRRHSSSGFVDKLKMVIFDKRRLSYVSGGKRRRSSHSDDDDDTPATSPIDHQAMSTSPTSYSANEPSSSRMTTSISFLGA</sequence>
<dbReference type="Pfam" id="PF00498">
    <property type="entry name" value="FHA"/>
    <property type="match status" value="1"/>
</dbReference>
<dbReference type="InterPro" id="IPR008984">
    <property type="entry name" value="SMAD_FHA_dom_sf"/>
</dbReference>
<proteinExistence type="predicted"/>
<feature type="domain" description="FHA" evidence="8">
    <location>
        <begin position="78"/>
        <end position="133"/>
    </location>
</feature>
<evidence type="ECO:0000313" key="11">
    <source>
        <dbReference type="Proteomes" id="UP000612746"/>
    </source>
</evidence>
<evidence type="ECO:0000256" key="1">
    <source>
        <dbReference type="ARBA" id="ARBA00022679"/>
    </source>
</evidence>
<dbReference type="EMBL" id="JAEPRA010000016">
    <property type="protein sequence ID" value="KAG2174482.1"/>
    <property type="molecule type" value="Genomic_DNA"/>
</dbReference>
<name>A0A8H7PI79_9FUNG</name>
<feature type="region of interest" description="Disordered" evidence="7">
    <location>
        <begin position="300"/>
        <end position="337"/>
    </location>
</feature>
<dbReference type="GO" id="GO:0005829">
    <property type="term" value="C:cytosol"/>
    <property type="evidence" value="ECO:0007669"/>
    <property type="project" value="TreeGrafter"/>
</dbReference>
<dbReference type="GO" id="GO:0061630">
    <property type="term" value="F:ubiquitin protein ligase activity"/>
    <property type="evidence" value="ECO:0007669"/>
    <property type="project" value="TreeGrafter"/>
</dbReference>
<evidence type="ECO:0000256" key="6">
    <source>
        <dbReference type="PROSITE-ProRule" id="PRU00175"/>
    </source>
</evidence>
<keyword evidence="5" id="KW-0862">Zinc</keyword>
<feature type="compositionally biased region" description="Polar residues" evidence="7">
    <location>
        <begin position="33"/>
        <end position="46"/>
    </location>
</feature>
<feature type="compositionally biased region" description="Polar residues" evidence="7">
    <location>
        <begin position="395"/>
        <end position="422"/>
    </location>
</feature>
<keyword evidence="3 6" id="KW-0863">Zinc-finger</keyword>
<comment type="caution">
    <text evidence="10">The sequence shown here is derived from an EMBL/GenBank/DDBJ whole genome shotgun (WGS) entry which is preliminary data.</text>
</comment>
<dbReference type="Pfam" id="PF17123">
    <property type="entry name" value="zf-RING_11"/>
    <property type="match status" value="1"/>
</dbReference>
<feature type="domain" description="RING-type" evidence="9">
    <location>
        <begin position="206"/>
        <end position="249"/>
    </location>
</feature>
<dbReference type="Gene3D" id="3.30.40.10">
    <property type="entry name" value="Zinc/RING finger domain, C3HC4 (zinc finger)"/>
    <property type="match status" value="1"/>
</dbReference>
<evidence type="ECO:0000256" key="2">
    <source>
        <dbReference type="ARBA" id="ARBA00022723"/>
    </source>
</evidence>
<dbReference type="PANTHER" id="PTHR15067:SF7">
    <property type="entry name" value="E3 UBIQUITIN-PROTEIN LIGASE DMA1-RELATED"/>
    <property type="match status" value="1"/>
</dbReference>
<dbReference type="SUPFAM" id="SSF57850">
    <property type="entry name" value="RING/U-box"/>
    <property type="match status" value="1"/>
</dbReference>
<evidence type="ECO:0008006" key="12">
    <source>
        <dbReference type="Google" id="ProtNLM"/>
    </source>
</evidence>
<organism evidence="10 11">
    <name type="scientific">Umbelopsis vinacea</name>
    <dbReference type="NCBI Taxonomy" id="44442"/>
    <lineage>
        <taxon>Eukaryota</taxon>
        <taxon>Fungi</taxon>
        <taxon>Fungi incertae sedis</taxon>
        <taxon>Mucoromycota</taxon>
        <taxon>Mucoromycotina</taxon>
        <taxon>Umbelopsidomycetes</taxon>
        <taxon>Umbelopsidales</taxon>
        <taxon>Umbelopsidaceae</taxon>
        <taxon>Umbelopsis</taxon>
    </lineage>
</organism>
<dbReference type="InterPro" id="IPR013083">
    <property type="entry name" value="Znf_RING/FYVE/PHD"/>
</dbReference>
<evidence type="ECO:0000256" key="3">
    <source>
        <dbReference type="ARBA" id="ARBA00022771"/>
    </source>
</evidence>
<dbReference type="GO" id="GO:0032153">
    <property type="term" value="C:cell division site"/>
    <property type="evidence" value="ECO:0007669"/>
    <property type="project" value="TreeGrafter"/>
</dbReference>
<feature type="region of interest" description="Disordered" evidence="7">
    <location>
        <begin position="368"/>
        <end position="422"/>
    </location>
</feature>
<dbReference type="PROSITE" id="PS50089">
    <property type="entry name" value="ZF_RING_2"/>
    <property type="match status" value="1"/>
</dbReference>
<evidence type="ECO:0000256" key="5">
    <source>
        <dbReference type="ARBA" id="ARBA00022833"/>
    </source>
</evidence>
<evidence type="ECO:0000259" key="8">
    <source>
        <dbReference type="PROSITE" id="PS50006"/>
    </source>
</evidence>
<reference evidence="10" key="1">
    <citation type="submission" date="2020-12" db="EMBL/GenBank/DDBJ databases">
        <title>Metabolic potential, ecology and presence of endohyphal bacteria is reflected in genomic diversity of Mucoromycotina.</title>
        <authorList>
            <person name="Muszewska A."/>
            <person name="Okrasinska A."/>
            <person name="Steczkiewicz K."/>
            <person name="Drgas O."/>
            <person name="Orlowska M."/>
            <person name="Perlinska-Lenart U."/>
            <person name="Aleksandrzak-Piekarczyk T."/>
            <person name="Szatraj K."/>
            <person name="Zielenkiewicz U."/>
            <person name="Pilsyk S."/>
            <person name="Malc E."/>
            <person name="Mieczkowski P."/>
            <person name="Kruszewska J.S."/>
            <person name="Biernat P."/>
            <person name="Pawlowska J."/>
        </authorList>
    </citation>
    <scope>NUCLEOTIDE SEQUENCE</scope>
    <source>
        <strain evidence="10">WA0000051536</strain>
    </source>
</reference>
<dbReference type="GO" id="GO:0000151">
    <property type="term" value="C:ubiquitin ligase complex"/>
    <property type="evidence" value="ECO:0007669"/>
    <property type="project" value="TreeGrafter"/>
</dbReference>
<dbReference type="OrthoDB" id="687730at2759"/>
<gene>
    <name evidence="10" type="ORF">INT44_006745</name>
</gene>
<dbReference type="PANTHER" id="PTHR15067">
    <property type="entry name" value="E3 UBIQUITIN-PROTEIN LIGASE RNF8"/>
    <property type="match status" value="1"/>
</dbReference>
<evidence type="ECO:0000256" key="7">
    <source>
        <dbReference type="SAM" id="MobiDB-lite"/>
    </source>
</evidence>
<dbReference type="PROSITE" id="PS50006">
    <property type="entry name" value="FHA_DOMAIN"/>
    <property type="match status" value="1"/>
</dbReference>
<evidence type="ECO:0000259" key="9">
    <source>
        <dbReference type="PROSITE" id="PS50089"/>
    </source>
</evidence>
<dbReference type="InterPro" id="IPR001841">
    <property type="entry name" value="Znf_RING"/>
</dbReference>
<keyword evidence="1" id="KW-0808">Transferase</keyword>
<keyword evidence="4" id="KW-0833">Ubl conjugation pathway</keyword>
<dbReference type="SMART" id="SM00240">
    <property type="entry name" value="FHA"/>
    <property type="match status" value="1"/>
</dbReference>
<dbReference type="GO" id="GO:0008270">
    <property type="term" value="F:zinc ion binding"/>
    <property type="evidence" value="ECO:0007669"/>
    <property type="project" value="UniProtKB-KW"/>
</dbReference>
<dbReference type="InterPro" id="IPR000253">
    <property type="entry name" value="FHA_dom"/>
</dbReference>
<dbReference type="GO" id="GO:0006511">
    <property type="term" value="P:ubiquitin-dependent protein catabolic process"/>
    <property type="evidence" value="ECO:0007669"/>
    <property type="project" value="TreeGrafter"/>
</dbReference>
<protein>
    <recommendedName>
        <fullName evidence="12">SMAD/FHA domain-containing protein</fullName>
    </recommendedName>
</protein>
<accession>A0A8H7PI79</accession>
<feature type="region of interest" description="Disordered" evidence="7">
    <location>
        <begin position="27"/>
        <end position="46"/>
    </location>
</feature>
<dbReference type="Proteomes" id="UP000612746">
    <property type="component" value="Unassembled WGS sequence"/>
</dbReference>
<dbReference type="SUPFAM" id="SSF49879">
    <property type="entry name" value="SMAD/FHA domain"/>
    <property type="match status" value="1"/>
</dbReference>
<dbReference type="AlphaFoldDB" id="A0A8H7PI79"/>